<evidence type="ECO:0000313" key="1">
    <source>
        <dbReference type="EMBL" id="RUO48070.1"/>
    </source>
</evidence>
<dbReference type="Proteomes" id="UP000287330">
    <property type="component" value="Unassembled WGS sequence"/>
</dbReference>
<feature type="non-terminal residue" evidence="1">
    <location>
        <position position="990"/>
    </location>
</feature>
<dbReference type="PANTHER" id="PTHR32305">
    <property type="match status" value="1"/>
</dbReference>
<dbReference type="PANTHER" id="PTHR32305:SF15">
    <property type="entry name" value="PROTEIN RHSA-RELATED"/>
    <property type="match status" value="1"/>
</dbReference>
<proteinExistence type="predicted"/>
<evidence type="ECO:0008006" key="3">
    <source>
        <dbReference type="Google" id="ProtNLM"/>
    </source>
</evidence>
<accession>A0A432XHB6</accession>
<name>A0A432XHB6_9GAMM</name>
<organism evidence="1 2">
    <name type="scientific">Idiomarina fontislapidosi</name>
    <dbReference type="NCBI Taxonomy" id="263723"/>
    <lineage>
        <taxon>Bacteria</taxon>
        <taxon>Pseudomonadati</taxon>
        <taxon>Pseudomonadota</taxon>
        <taxon>Gammaproteobacteria</taxon>
        <taxon>Alteromonadales</taxon>
        <taxon>Idiomarinaceae</taxon>
        <taxon>Idiomarina</taxon>
    </lineage>
</organism>
<reference evidence="2" key="1">
    <citation type="journal article" date="2018" name="Front. Microbiol.">
        <title>Genome-Based Analysis Reveals the Taxonomy and Diversity of the Family Idiomarinaceae.</title>
        <authorList>
            <person name="Liu Y."/>
            <person name="Lai Q."/>
            <person name="Shao Z."/>
        </authorList>
    </citation>
    <scope>NUCLEOTIDE SEQUENCE [LARGE SCALE GENOMIC DNA]</scope>
    <source>
        <strain evidence="2">F23</strain>
    </source>
</reference>
<protein>
    <recommendedName>
        <fullName evidence="3">Sugar-binding protein</fullName>
    </recommendedName>
</protein>
<dbReference type="AlphaFoldDB" id="A0A432XHB6"/>
<sequence length="990" mass="109236">MGDFTKATYQNTDLNTGCEVSDIDDRLSRVGTMIHPNGVKGTFTVATTLQGRTHVPFYTDGGNIIYSRCNTVFSLQKKVLTGPGISSLVWQYAYSQNKGAYVSGHGDMSSAEGITGNLPDNITGSATDYKTTKVIAPDGSVSVHYINRDYSSYFEGQEFATQYYDTDGTTLQKSLLNSYTVGTGVGFAELERENVKPIRYRAALATQVVAMSTPSGQESRYTTAYGDYDVYGNARKITQSNSFSAQTRYHKKTFYNDTTNWLIGLPASHAVSSNDSDYTTTQATTYYGATSSYPSQVNYHYRFGRWITRYDSYYTSGTQSGLPNKVQLNGANRWVRYANYYRGIARAVSTPQSESTTTQTTTKQVDSNGWVTQQTDFEGHCVNFTYDSLGRVVRIDPCNSAWADTLIDYTTTGGSEGYPNVTAGMLKQTVTHGAQQKQTYYDGLHRAIFVVNEDVTNSATARFQRMQYDGYNRLIFNSHPSASASTPYGTKTYYDGIGRIIDVTDTAVSGATSYQYLTQNRTRVTDNKGNVTTTRYLSYGSPSQSQATTIQSPEGVTTELTYNVFDQLTRVSQGGLTEYRVYDGYQQLCKTVRADVGNTAYHYGAAGQLLWQARGDSVSNNTSSCDGSVSTVDKVDMSYGNRGQLLRVDYGDGTPSKTYHYDKNGLITELTFGTVTQSYTYNDLGLVTQETLAVDGHSFTLSHHYNNLGYLSSETYPSGATLNYAPNALGQPTRVGSYATQASYFANGMIKRHNYGNGFVHVATQNARGLPATWYDLRNGQYALNYGLHYDANNNVTFWDDKLSNAYDMQASYDGLDRLATITDSYLGSGSLSYDAMGNITRYQLGTQVLNYSYGSTKRLNSVSGASSYVFGYDDLGNVVDNGQMSFSYNAAQQMLSAGSAQYDYDGNDKRVKVNDSEGVSYSFYSQSGRLVYRLQGSTDIDYYYLGDKLIAKRSGSTVRYFHSDYLGSTAATSNASGTILSRQHYQPFG</sequence>
<gene>
    <name evidence="1" type="ORF">CWE25_13290</name>
</gene>
<keyword evidence="2" id="KW-1185">Reference proteome</keyword>
<dbReference type="InterPro" id="IPR050708">
    <property type="entry name" value="T6SS_VgrG/RHS"/>
</dbReference>
<dbReference type="Gene3D" id="2.180.10.10">
    <property type="entry name" value="RHS repeat-associated core"/>
    <property type="match status" value="1"/>
</dbReference>
<comment type="caution">
    <text evidence="1">The sequence shown here is derived from an EMBL/GenBank/DDBJ whole genome shotgun (WGS) entry which is preliminary data.</text>
</comment>
<evidence type="ECO:0000313" key="2">
    <source>
        <dbReference type="Proteomes" id="UP000287330"/>
    </source>
</evidence>
<dbReference type="EMBL" id="PIPV01000025">
    <property type="protein sequence ID" value="RUO48070.1"/>
    <property type="molecule type" value="Genomic_DNA"/>
</dbReference>